<comment type="caution">
    <text evidence="1">The sequence shown here is derived from an EMBL/GenBank/DDBJ whole genome shotgun (WGS) entry which is preliminary data.</text>
</comment>
<evidence type="ECO:0000313" key="2">
    <source>
        <dbReference type="Proteomes" id="UP001597493"/>
    </source>
</evidence>
<reference evidence="2" key="1">
    <citation type="journal article" date="2019" name="Int. J. Syst. Evol. Microbiol.">
        <title>The Global Catalogue of Microorganisms (GCM) 10K type strain sequencing project: providing services to taxonomists for standard genome sequencing and annotation.</title>
        <authorList>
            <consortium name="The Broad Institute Genomics Platform"/>
            <consortium name="The Broad Institute Genome Sequencing Center for Infectious Disease"/>
            <person name="Wu L."/>
            <person name="Ma J."/>
        </authorList>
    </citation>
    <scope>NUCLEOTIDE SEQUENCE [LARGE SCALE GENOMIC DNA]</scope>
    <source>
        <strain evidence="2">TISTR 1827</strain>
    </source>
</reference>
<proteinExistence type="predicted"/>
<keyword evidence="2" id="KW-1185">Reference proteome</keyword>
<organism evidence="1 2">
    <name type="scientific">Paenibacillus thailandensis</name>
    <dbReference type="NCBI Taxonomy" id="393250"/>
    <lineage>
        <taxon>Bacteria</taxon>
        <taxon>Bacillati</taxon>
        <taxon>Bacillota</taxon>
        <taxon>Bacilli</taxon>
        <taxon>Bacillales</taxon>
        <taxon>Paenibacillaceae</taxon>
        <taxon>Paenibacillus</taxon>
    </lineage>
</organism>
<dbReference type="Proteomes" id="UP001597493">
    <property type="component" value="Unassembled WGS sequence"/>
</dbReference>
<gene>
    <name evidence="1" type="ORF">ACFSW5_16680</name>
</gene>
<sequence>MKRISGKRKYRLGEDVPQDGLYSDDWGSELVLISGERFPAHPYMGDTRWTYIGPPECEYARAGRNGKSNRSLEVVWDG</sequence>
<dbReference type="RefSeq" id="WP_379275396.1">
    <property type="nucleotide sequence ID" value="NZ_JBHUGT010000033.1"/>
</dbReference>
<accession>A0ABW5R0B0</accession>
<evidence type="ECO:0000313" key="1">
    <source>
        <dbReference type="EMBL" id="MFD2661892.1"/>
    </source>
</evidence>
<name>A0ABW5R0B0_9BACL</name>
<dbReference type="EMBL" id="JBHUMY010000019">
    <property type="protein sequence ID" value="MFD2661892.1"/>
    <property type="molecule type" value="Genomic_DNA"/>
</dbReference>
<protein>
    <submittedName>
        <fullName evidence="1">Uncharacterized protein</fullName>
    </submittedName>
</protein>